<dbReference type="AlphaFoldDB" id="A0A939D842"/>
<dbReference type="InterPro" id="IPR043129">
    <property type="entry name" value="ATPase_NBD"/>
</dbReference>
<gene>
    <name evidence="5" type="ORF">JYB65_05545</name>
</gene>
<dbReference type="RefSeq" id="WP_206581594.1">
    <property type="nucleotide sequence ID" value="NZ_JAFJZZ010000001.1"/>
</dbReference>
<dbReference type="PANTHER" id="PTHR18964">
    <property type="entry name" value="ROK (REPRESSOR, ORF, KINASE) FAMILY"/>
    <property type="match status" value="1"/>
</dbReference>
<comment type="similarity">
    <text evidence="2">Belongs to the ROK (NagC/XylR) family.</text>
</comment>
<evidence type="ECO:0000256" key="2">
    <source>
        <dbReference type="ARBA" id="ARBA00006479"/>
    </source>
</evidence>
<proteinExistence type="inferred from homology"/>
<protein>
    <submittedName>
        <fullName evidence="5">ROK family transcriptional regulator</fullName>
    </submittedName>
</protein>
<dbReference type="SUPFAM" id="SSF53067">
    <property type="entry name" value="Actin-like ATPase domain"/>
    <property type="match status" value="1"/>
</dbReference>
<dbReference type="GO" id="GO:0042732">
    <property type="term" value="P:D-xylose metabolic process"/>
    <property type="evidence" value="ECO:0007669"/>
    <property type="project" value="UniProtKB-KW"/>
</dbReference>
<feature type="domain" description="HTH crp-type" evidence="4">
    <location>
        <begin position="13"/>
        <end position="72"/>
    </location>
</feature>
<evidence type="ECO:0000256" key="1">
    <source>
        <dbReference type="ARBA" id="ARBA00002486"/>
    </source>
</evidence>
<dbReference type="Pfam" id="PF00480">
    <property type="entry name" value="ROK"/>
    <property type="match status" value="1"/>
</dbReference>
<dbReference type="Gene3D" id="3.30.420.40">
    <property type="match status" value="2"/>
</dbReference>
<evidence type="ECO:0000313" key="6">
    <source>
        <dbReference type="Proteomes" id="UP000664545"/>
    </source>
</evidence>
<evidence type="ECO:0000256" key="3">
    <source>
        <dbReference type="ARBA" id="ARBA00022629"/>
    </source>
</evidence>
<dbReference type="InterPro" id="IPR000600">
    <property type="entry name" value="ROK"/>
</dbReference>
<dbReference type="SMART" id="SM00419">
    <property type="entry name" value="HTH_CRP"/>
    <property type="match status" value="1"/>
</dbReference>
<dbReference type="EMBL" id="JAFJZZ010000001">
    <property type="protein sequence ID" value="MBN7772822.1"/>
    <property type="molecule type" value="Genomic_DNA"/>
</dbReference>
<comment type="caution">
    <text evidence="5">The sequence shown here is derived from an EMBL/GenBank/DDBJ whole genome shotgun (WGS) entry which is preliminary data.</text>
</comment>
<dbReference type="PANTHER" id="PTHR18964:SF149">
    <property type="entry name" value="BIFUNCTIONAL UDP-N-ACETYLGLUCOSAMINE 2-EPIMERASE_N-ACETYLMANNOSAMINE KINASE"/>
    <property type="match status" value="1"/>
</dbReference>
<organism evidence="5 6">
    <name type="scientific">Clostridium aminobutyricum</name>
    <dbReference type="NCBI Taxonomy" id="33953"/>
    <lineage>
        <taxon>Bacteria</taxon>
        <taxon>Bacillati</taxon>
        <taxon>Bacillota</taxon>
        <taxon>Clostridia</taxon>
        <taxon>Eubacteriales</taxon>
        <taxon>Clostridiaceae</taxon>
        <taxon>Clostridium</taxon>
    </lineage>
</organism>
<evidence type="ECO:0000313" key="5">
    <source>
        <dbReference type="EMBL" id="MBN7772822.1"/>
    </source>
</evidence>
<comment type="function">
    <text evidence="1">Transcriptional repressor of xylose-utilizing enzymes.</text>
</comment>
<reference evidence="5" key="1">
    <citation type="submission" date="2021-02" db="EMBL/GenBank/DDBJ databases">
        <title>Abyssanaerobacter marinus gen.nov., sp., nov, anaerobic bacterium isolated from the Onnuri vent field of Indian Ocean and suggestion of Mogibacteriaceae fam. nov., and proposal of reclassification of ambiguous this family's genus member.</title>
        <authorList>
            <person name="Kim Y.J."/>
            <person name="Yang J.-A."/>
        </authorList>
    </citation>
    <scope>NUCLEOTIDE SEQUENCE</scope>
    <source>
        <strain evidence="5">DSM 2634</strain>
    </source>
</reference>
<dbReference type="GO" id="GO:0003677">
    <property type="term" value="F:DNA binding"/>
    <property type="evidence" value="ECO:0007669"/>
    <property type="project" value="InterPro"/>
</dbReference>
<dbReference type="GO" id="GO:0006355">
    <property type="term" value="P:regulation of DNA-templated transcription"/>
    <property type="evidence" value="ECO:0007669"/>
    <property type="project" value="InterPro"/>
</dbReference>
<dbReference type="Pfam" id="PF13412">
    <property type="entry name" value="HTH_24"/>
    <property type="match status" value="1"/>
</dbReference>
<dbReference type="Proteomes" id="UP000664545">
    <property type="component" value="Unassembled WGS sequence"/>
</dbReference>
<keyword evidence="3" id="KW-0859">Xylose metabolism</keyword>
<sequence length="371" mass="41409">MINRMGLKGKNRNNVYKLIYDSDGISKQDIAQILNLSLPTVSQNLTELKDKGLIGEYGTFESTGGRKARVIRSINNAKLALGLDITSNHISLVLVDMQGKVLNSIRLRFEYGDTEEYYQGIGQVIDTFVEDSKINPENILGLGVSLPAIIRADSKSISYICVIKAPDNLYERMGKYIHYPFVFFNDANAGCFAEFWRRDTETPIVYVSLSNSVGGAILYSKNVYLGENQRSGEFGHITLEKDGRQCYCGQKGCADTYCNAKILSDLTDGNLQLFFENVDKGDSECTAAFQEYLNYLALLVNNLRMSFDCDVVLGGYVGSHMENHVSALTEMANLRNPFEKDGNYVKVCNYKFEASAVGAALHYLDDYINNI</sequence>
<dbReference type="InterPro" id="IPR036390">
    <property type="entry name" value="WH_DNA-bd_sf"/>
</dbReference>
<dbReference type="InterPro" id="IPR012318">
    <property type="entry name" value="HTH_CRP"/>
</dbReference>
<name>A0A939D842_CLOAM</name>
<dbReference type="Gene3D" id="1.10.10.10">
    <property type="entry name" value="Winged helix-like DNA-binding domain superfamily/Winged helix DNA-binding domain"/>
    <property type="match status" value="1"/>
</dbReference>
<evidence type="ECO:0000259" key="4">
    <source>
        <dbReference type="SMART" id="SM00419"/>
    </source>
</evidence>
<dbReference type="InterPro" id="IPR036388">
    <property type="entry name" value="WH-like_DNA-bd_sf"/>
</dbReference>
<accession>A0A939D842</accession>
<dbReference type="SUPFAM" id="SSF46785">
    <property type="entry name" value="Winged helix' DNA-binding domain"/>
    <property type="match status" value="1"/>
</dbReference>
<keyword evidence="3" id="KW-0119">Carbohydrate metabolism</keyword>
<keyword evidence="6" id="KW-1185">Reference proteome</keyword>